<name>C2JUH6_LACRM</name>
<evidence type="ECO:0000313" key="3">
    <source>
        <dbReference type="Proteomes" id="UP000004525"/>
    </source>
</evidence>
<protein>
    <submittedName>
        <fullName evidence="2">Uncharacterized protein</fullName>
    </submittedName>
</protein>
<reference evidence="2" key="1">
    <citation type="submission" date="2009-01" db="EMBL/GenBank/DDBJ databases">
        <authorList>
            <person name="Qin X."/>
            <person name="Bachman B."/>
            <person name="Battles P."/>
            <person name="Bell A."/>
            <person name="Bess C."/>
            <person name="Bickham C."/>
            <person name="Chaboub L."/>
            <person name="Chen D."/>
            <person name="Coyle M."/>
            <person name="Deiros D.R."/>
            <person name="Dinh H."/>
            <person name="Forbes L."/>
            <person name="Fowler G."/>
            <person name="Francisco L."/>
            <person name="Fu Q."/>
            <person name="Gubbala S."/>
            <person name="Hale W."/>
            <person name="Han Y."/>
            <person name="Hemphill L."/>
            <person name="Highlander S.K."/>
            <person name="Hirani K."/>
            <person name="Hogues M."/>
            <person name="Jackson L."/>
            <person name="Jakkamsetti A."/>
            <person name="Javaid M."/>
            <person name="Jiang H."/>
            <person name="Korchina V."/>
            <person name="Kovar C."/>
            <person name="Lara F."/>
            <person name="Lee S."/>
            <person name="Mata R."/>
            <person name="Mathew T."/>
            <person name="Moen C."/>
            <person name="Morales K."/>
            <person name="Munidasa M."/>
            <person name="Nazareth L."/>
            <person name="Ngo R."/>
            <person name="Nguyen L."/>
            <person name="Okwuonu G."/>
            <person name="Ongeri F."/>
            <person name="Patil S."/>
            <person name="Petrosino J."/>
            <person name="Pham C."/>
            <person name="Pham P."/>
            <person name="Pu L.-L."/>
            <person name="Puazo M."/>
            <person name="Raj R."/>
            <person name="Reid J."/>
            <person name="Rouhana J."/>
            <person name="Saada N."/>
            <person name="Shang Y."/>
            <person name="Simmons D."/>
            <person name="Thornton R."/>
            <person name="Warren J."/>
            <person name="Weissenberger G."/>
            <person name="Zhang J."/>
            <person name="Zhang L."/>
            <person name="Zhou C."/>
            <person name="Zhu D."/>
            <person name="Muzny D."/>
            <person name="Worley K."/>
            <person name="Gibbs R."/>
        </authorList>
    </citation>
    <scope>NUCLEOTIDE SEQUENCE [LARGE SCALE GENOMIC DNA]</scope>
    <source>
        <strain evidence="2">LMS2-1</strain>
    </source>
</reference>
<organism evidence="2 3">
    <name type="scientific">Lacticaseibacillus rhamnosus (strain LMS2-1)</name>
    <dbReference type="NCBI Taxonomy" id="525361"/>
    <lineage>
        <taxon>Bacteria</taxon>
        <taxon>Bacillati</taxon>
        <taxon>Bacillota</taxon>
        <taxon>Bacilli</taxon>
        <taxon>Lactobacillales</taxon>
        <taxon>Lactobacillaceae</taxon>
        <taxon>Lacticaseibacillus</taxon>
    </lineage>
</organism>
<gene>
    <name evidence="2" type="ORF">HMPREF0539_0560</name>
</gene>
<accession>C2JUH6</accession>
<keyword evidence="1" id="KW-1133">Transmembrane helix</keyword>
<keyword evidence="1" id="KW-0812">Transmembrane</keyword>
<comment type="caution">
    <text evidence="2">The sequence shown here is derived from an EMBL/GenBank/DDBJ whole genome shotgun (WGS) entry which is preliminary data.</text>
</comment>
<evidence type="ECO:0000313" key="2">
    <source>
        <dbReference type="EMBL" id="EEN81236.1"/>
    </source>
</evidence>
<keyword evidence="1" id="KW-0472">Membrane</keyword>
<keyword evidence="3" id="KW-1185">Reference proteome</keyword>
<dbReference type="AlphaFoldDB" id="C2JUH6"/>
<evidence type="ECO:0000256" key="1">
    <source>
        <dbReference type="SAM" id="Phobius"/>
    </source>
</evidence>
<dbReference type="EMBL" id="ACIZ01000022">
    <property type="protein sequence ID" value="EEN81236.1"/>
    <property type="molecule type" value="Genomic_DNA"/>
</dbReference>
<feature type="transmembrane region" description="Helical" evidence="1">
    <location>
        <begin position="20"/>
        <end position="42"/>
    </location>
</feature>
<dbReference type="Proteomes" id="UP000004525">
    <property type="component" value="Unassembled WGS sequence"/>
</dbReference>
<sequence length="57" mass="6699">MVRGACLAKSLPPSYDVYRLNLAVFLVYMIIKYIEMITAVLFKMFFNWYSSYFGAIE</sequence>
<proteinExistence type="predicted"/>
<dbReference type="HOGENOM" id="CLU_2991079_0_0_9"/>